<protein>
    <submittedName>
        <fullName evidence="1">Uncharacterized protein</fullName>
    </submittedName>
</protein>
<dbReference type="InterPro" id="IPR011990">
    <property type="entry name" value="TPR-like_helical_dom_sf"/>
</dbReference>
<evidence type="ECO:0000313" key="1">
    <source>
        <dbReference type="EMBL" id="CAD9817910.1"/>
    </source>
</evidence>
<name>A0A7S2UHS8_9STRA</name>
<dbReference type="SUPFAM" id="SSF48452">
    <property type="entry name" value="TPR-like"/>
    <property type="match status" value="1"/>
</dbReference>
<gene>
    <name evidence="1" type="ORF">ASEP1449_LOCUS9742</name>
</gene>
<reference evidence="1" key="1">
    <citation type="submission" date="2021-01" db="EMBL/GenBank/DDBJ databases">
        <authorList>
            <person name="Corre E."/>
            <person name="Pelletier E."/>
            <person name="Niang G."/>
            <person name="Scheremetjew M."/>
            <person name="Finn R."/>
            <person name="Kale V."/>
            <person name="Holt S."/>
            <person name="Cochrane G."/>
            <person name="Meng A."/>
            <person name="Brown T."/>
            <person name="Cohen L."/>
        </authorList>
    </citation>
    <scope>NUCLEOTIDE SEQUENCE</scope>
    <source>
        <strain evidence="1">CCMP2084</strain>
    </source>
</reference>
<dbReference type="Gene3D" id="1.25.40.10">
    <property type="entry name" value="Tetratricopeptide repeat domain"/>
    <property type="match status" value="1"/>
</dbReference>
<organism evidence="1">
    <name type="scientific">Attheya septentrionalis</name>
    <dbReference type="NCBI Taxonomy" id="420275"/>
    <lineage>
        <taxon>Eukaryota</taxon>
        <taxon>Sar</taxon>
        <taxon>Stramenopiles</taxon>
        <taxon>Ochrophyta</taxon>
        <taxon>Bacillariophyta</taxon>
        <taxon>Coscinodiscophyceae</taxon>
        <taxon>Chaetocerotophycidae</taxon>
        <taxon>Chaetocerotales</taxon>
        <taxon>Attheyaceae</taxon>
        <taxon>Attheya</taxon>
    </lineage>
</organism>
<sequence>MVQFSTLAFVGWSHATGVSRLESTSPSWHIPFQQSTSKVLPMGSLQLQPVVHHVDMQGTDVAPLLKNYEEFQLSSNNHPGFVAISRGVREWLVPVAEAAENVKPPTDAEIKLLQSGLGALYGERNPAKAEPILSEAIVAWERQPPDEKAALYRVRGDCQMELARAEEAVKDYTITIDLLDGPGGELADPAEKPAARLGRGRALRSLGRLSKEQSAQAAKDYQIALRLTSREEWDTNAENEEDGAARNPYAAWEWGMARRGAGDYNGAAQTHALAGIAFADIGDKPRSVISNLDAGIDLAASGNIDEAKSVLESAIKSTTAVEGRDVQLLQRIISKEGEARIALASILWGSNDKLGAERQLGEASARLDQLDADAVARELARVKSGAMPPPNIQKLKFSIDDVVGAGEISFSRFKNEKFLSESLQWPDVLQEKVGNLQKLGK</sequence>
<dbReference type="AlphaFoldDB" id="A0A7S2UHS8"/>
<accession>A0A7S2UHS8</accession>
<dbReference type="EMBL" id="HBHQ01014594">
    <property type="protein sequence ID" value="CAD9817910.1"/>
    <property type="molecule type" value="Transcribed_RNA"/>
</dbReference>
<proteinExistence type="predicted"/>